<sequence length="709" mass="79907">MNCLKNIGLGLFVVAGISFTSCKDFLDEDLTTKYSTDYFNTEQGLVDLTTSLYANIRWHFGYEHAYGLTLYGTDEFTNANDLTNEPWNTYDHRLSPIDCKPETGAANGNCTKPGELWDQMYYGIASCNTIIAKADQVITNEEVRNRCLAHAYFLRGYNYYRLAAQYGGVVLQTEPAKGIVRTLIRSSEEAVWEQVVADLRKAYELFAGENYTYGKGITWTKATAAHFLAKALLFRCSERCQKQFAKDGTSRTDADIKADLQEAIEACNYAISARGNKLTPDYANLYANWTGVDCDIEQLDEILMAVGHNADATTVGRLGNRTYNYFTPQFASFSGGWVKRGIWIGGMDFQRCRPTEYAYAVFDHVNDARMWKTFKTVYGATNVVASEDNRGEVNTGDPAIVMILNTQDNHTYDGYTFGCYSQKPTWQDDAGRLPEWKMGLRQTPIKGNLTSEKGQWVPNSLVLYQGGQYVAPTFKNQPICNFFAGINKTDDGSRTAEKGDAHRDVTMARLAETFLLRAECYVRLGDYSSAMNDLNVVRKRAQWKDGENRSYYIDGSVAFENNTLNTGSAAENYKNTNLNMNTYYLSNPDIEVTTAASDLILKSFPNNLPKEDEAVLAKIGVSGNYERALHFILNERTRELLGEWDRWETLSRTETLIKRTKAFNPEAKAITANKHELRPISQNFIDGLLNEDGSNLTNEQKATWQNPGY</sequence>
<keyword evidence="3" id="KW-0732">Signal</keyword>
<evidence type="ECO:0000256" key="2">
    <source>
        <dbReference type="ARBA" id="ARBA00006275"/>
    </source>
</evidence>
<evidence type="ECO:0000256" key="1">
    <source>
        <dbReference type="ARBA" id="ARBA00004442"/>
    </source>
</evidence>
<gene>
    <name evidence="8" type="ORF">HMPREF1058_01213</name>
</gene>
<accession>I9UDY5</accession>
<feature type="domain" description="RagB/SusD" evidence="6">
    <location>
        <begin position="492"/>
        <end position="685"/>
    </location>
</feature>
<dbReference type="Pfam" id="PF07980">
    <property type="entry name" value="SusD_RagB"/>
    <property type="match status" value="1"/>
</dbReference>
<keyword evidence="9" id="KW-1185">Reference proteome</keyword>
<reference evidence="8 9" key="1">
    <citation type="submission" date="2012-02" db="EMBL/GenBank/DDBJ databases">
        <title>The Genome Sequence of Bacteroides vulgatus CL09T03C04.</title>
        <authorList>
            <consortium name="The Broad Institute Genome Sequencing Platform"/>
            <person name="Earl A."/>
            <person name="Ward D."/>
            <person name="Feldgarden M."/>
            <person name="Gevers D."/>
            <person name="Zitomersky N.L."/>
            <person name="Coyne M.J."/>
            <person name="Comstock L.E."/>
            <person name="Young S.K."/>
            <person name="Zeng Q."/>
            <person name="Gargeya S."/>
            <person name="Fitzgerald M."/>
            <person name="Haas B."/>
            <person name="Abouelleil A."/>
            <person name="Alvarado L."/>
            <person name="Arachchi H.M."/>
            <person name="Berlin A."/>
            <person name="Chapman S.B."/>
            <person name="Gearin G."/>
            <person name="Goldberg J."/>
            <person name="Griggs A."/>
            <person name="Gujja S."/>
            <person name="Hansen M."/>
            <person name="Heiman D."/>
            <person name="Howarth C."/>
            <person name="Larimer J."/>
            <person name="Lui A."/>
            <person name="MacDonald P.J.P."/>
            <person name="McCowen C."/>
            <person name="Montmayeur A."/>
            <person name="Murphy C."/>
            <person name="Neiman D."/>
            <person name="Pearson M."/>
            <person name="Priest M."/>
            <person name="Roberts A."/>
            <person name="Saif S."/>
            <person name="Shea T."/>
            <person name="Sisk P."/>
            <person name="Stolte C."/>
            <person name="Sykes S."/>
            <person name="Wortman J."/>
            <person name="Nusbaum C."/>
            <person name="Birren B."/>
        </authorList>
    </citation>
    <scope>NUCLEOTIDE SEQUENCE [LARGE SCALE GENOMIC DNA]</scope>
    <source>
        <strain evidence="8 9">CL09T03C04</strain>
    </source>
</reference>
<evidence type="ECO:0000256" key="4">
    <source>
        <dbReference type="ARBA" id="ARBA00023136"/>
    </source>
</evidence>
<proteinExistence type="inferred from homology"/>
<name>I9UDY5_PHOVU</name>
<comment type="caution">
    <text evidence="8">The sequence shown here is derived from an EMBL/GenBank/DDBJ whole genome shotgun (WGS) entry which is preliminary data.</text>
</comment>
<evidence type="ECO:0008006" key="10">
    <source>
        <dbReference type="Google" id="ProtNLM"/>
    </source>
</evidence>
<evidence type="ECO:0000256" key="3">
    <source>
        <dbReference type="ARBA" id="ARBA00022729"/>
    </source>
</evidence>
<evidence type="ECO:0000313" key="9">
    <source>
        <dbReference type="Proteomes" id="UP000004219"/>
    </source>
</evidence>
<comment type="subcellular location">
    <subcellularLocation>
        <location evidence="1">Cell outer membrane</location>
    </subcellularLocation>
</comment>
<dbReference type="RefSeq" id="WP_005849202.1">
    <property type="nucleotide sequence ID" value="NZ_JH724282.1"/>
</dbReference>
<dbReference type="InterPro" id="IPR012944">
    <property type="entry name" value="SusD_RagB_dom"/>
</dbReference>
<evidence type="ECO:0000313" key="8">
    <source>
        <dbReference type="EMBL" id="EIY80691.1"/>
    </source>
</evidence>
<dbReference type="PATRIC" id="fig|997891.3.peg.1279"/>
<keyword evidence="5" id="KW-0998">Cell outer membrane</keyword>
<dbReference type="AlphaFoldDB" id="I9UDY5"/>
<comment type="similarity">
    <text evidence="2">Belongs to the SusD family.</text>
</comment>
<dbReference type="Gene3D" id="1.25.40.390">
    <property type="match status" value="1"/>
</dbReference>
<evidence type="ECO:0000259" key="7">
    <source>
        <dbReference type="Pfam" id="PF14322"/>
    </source>
</evidence>
<dbReference type="Proteomes" id="UP000004219">
    <property type="component" value="Unassembled WGS sequence"/>
</dbReference>
<keyword evidence="4" id="KW-0472">Membrane</keyword>
<dbReference type="PROSITE" id="PS51257">
    <property type="entry name" value="PROKAR_LIPOPROTEIN"/>
    <property type="match status" value="1"/>
</dbReference>
<dbReference type="EMBL" id="AGXZ01000009">
    <property type="protein sequence ID" value="EIY80691.1"/>
    <property type="molecule type" value="Genomic_DNA"/>
</dbReference>
<dbReference type="GO" id="GO:0009279">
    <property type="term" value="C:cell outer membrane"/>
    <property type="evidence" value="ECO:0007669"/>
    <property type="project" value="UniProtKB-SubCell"/>
</dbReference>
<dbReference type="HOGENOM" id="CLU_015553_1_4_10"/>
<dbReference type="SUPFAM" id="SSF48452">
    <property type="entry name" value="TPR-like"/>
    <property type="match status" value="1"/>
</dbReference>
<protein>
    <recommendedName>
        <fullName evidence="10">RagB/SusD domain-containing protein</fullName>
    </recommendedName>
</protein>
<evidence type="ECO:0000256" key="5">
    <source>
        <dbReference type="ARBA" id="ARBA00023237"/>
    </source>
</evidence>
<evidence type="ECO:0000259" key="6">
    <source>
        <dbReference type="Pfam" id="PF07980"/>
    </source>
</evidence>
<organism evidence="8 9">
    <name type="scientific">Phocaeicola vulgatus CL09T03C04</name>
    <dbReference type="NCBI Taxonomy" id="997891"/>
    <lineage>
        <taxon>Bacteria</taxon>
        <taxon>Pseudomonadati</taxon>
        <taxon>Bacteroidota</taxon>
        <taxon>Bacteroidia</taxon>
        <taxon>Bacteroidales</taxon>
        <taxon>Bacteroidaceae</taxon>
        <taxon>Phocaeicola</taxon>
    </lineage>
</organism>
<dbReference type="Pfam" id="PF14322">
    <property type="entry name" value="SusD-like_3"/>
    <property type="match status" value="1"/>
</dbReference>
<dbReference type="InterPro" id="IPR011990">
    <property type="entry name" value="TPR-like_helical_dom_sf"/>
</dbReference>
<dbReference type="InterPro" id="IPR033985">
    <property type="entry name" value="SusD-like_N"/>
</dbReference>
<feature type="domain" description="SusD-like N-terminal" evidence="7">
    <location>
        <begin position="24"/>
        <end position="231"/>
    </location>
</feature>